<feature type="compositionally biased region" description="Pro residues" evidence="1">
    <location>
        <begin position="598"/>
        <end position="625"/>
    </location>
</feature>
<proteinExistence type="predicted"/>
<keyword evidence="3" id="KW-1185">Reference proteome</keyword>
<sequence length="638" mass="69926">MPWQLPQEVAERVERARRLLADSEAHRGSADLQHFAESAALTEQLHRAWLLEDGTVRQRMTTAQKQQGLVLFLLWSLNHLQGMPHVSEPEDSCIEALHKTANAFMASRPSRSAHLSSHFSWMLGWWPMNAVFASSHWDATLHARAQRELRQGWMSSWEKEAQRSSLLQLVQQQQGFQPAISTGQLHQLFLLVRSEVRERLARQETLGGAAWRALMAEQAADCAQLCQLQPGSPAYLEQHAFNLYRVKRFEEATDACLTALRAAKAANASLVFSKAASLAGFMITGDGSKPVPVARLASVRNLVAAAFQRLALLQEWGEPSLAHQVQHWLGGHREECTRIVTQRFDERVAAVARARAGGGGAGELAERVERARRLLEGSREYQGSTDLQHFIECADLTTELHRLFLNDDGQPHRGLTGVKKHEGLVMLLRWTALQLEALDMPWILSSECLGAMSSAAHQLLKQCDMNPAAHGHAAPGLALLAQLSTASLLLVLEGGSEQERLRGCRRLLAGLLQRDSVQQDMEAGLAAYQLQQGFAGQYCSSHCHLPHRNVPGARTESSLCAAQDASPVCQLALKRSQQRRSLSSRSSKSKSRSSRSSPQPPKAAPIAGRPPPPPHAAAAAAPPPTAAAAASCNISRHS</sequence>
<evidence type="ECO:0000256" key="1">
    <source>
        <dbReference type="SAM" id="MobiDB-lite"/>
    </source>
</evidence>
<organism evidence="2 3">
    <name type="scientific">Chlorella sorokiniana</name>
    <name type="common">Freshwater green alga</name>
    <dbReference type="NCBI Taxonomy" id="3076"/>
    <lineage>
        <taxon>Eukaryota</taxon>
        <taxon>Viridiplantae</taxon>
        <taxon>Chlorophyta</taxon>
        <taxon>core chlorophytes</taxon>
        <taxon>Trebouxiophyceae</taxon>
        <taxon>Chlorellales</taxon>
        <taxon>Chlorellaceae</taxon>
        <taxon>Chlorella clade</taxon>
        <taxon>Chlorella</taxon>
    </lineage>
</organism>
<dbReference type="EMBL" id="LHPG02000002">
    <property type="protein sequence ID" value="PRW60732.1"/>
    <property type="molecule type" value="Genomic_DNA"/>
</dbReference>
<dbReference type="Proteomes" id="UP000239899">
    <property type="component" value="Unassembled WGS sequence"/>
</dbReference>
<evidence type="ECO:0000313" key="2">
    <source>
        <dbReference type="EMBL" id="PRW60732.1"/>
    </source>
</evidence>
<protein>
    <submittedName>
        <fullName evidence="2">13e12 repeat-containing</fullName>
    </submittedName>
</protein>
<dbReference type="AlphaFoldDB" id="A0A2P6U341"/>
<gene>
    <name evidence="2" type="ORF">C2E21_1033</name>
</gene>
<accession>A0A2P6U341</accession>
<feature type="compositionally biased region" description="Low complexity" evidence="1">
    <location>
        <begin position="574"/>
        <end position="586"/>
    </location>
</feature>
<comment type="caution">
    <text evidence="2">The sequence shown here is derived from an EMBL/GenBank/DDBJ whole genome shotgun (WGS) entry which is preliminary data.</text>
</comment>
<name>A0A2P6U341_CHLSO</name>
<evidence type="ECO:0000313" key="3">
    <source>
        <dbReference type="Proteomes" id="UP000239899"/>
    </source>
</evidence>
<feature type="region of interest" description="Disordered" evidence="1">
    <location>
        <begin position="574"/>
        <end position="638"/>
    </location>
</feature>
<reference evidence="2 3" key="1">
    <citation type="journal article" date="2018" name="Plant J.">
        <title>Genome sequences of Chlorella sorokiniana UTEX 1602 and Micractinium conductrix SAG 241.80: implications to maltose excretion by a green alga.</title>
        <authorList>
            <person name="Arriola M.B."/>
            <person name="Velmurugan N."/>
            <person name="Zhang Y."/>
            <person name="Plunkett M.H."/>
            <person name="Hondzo H."/>
            <person name="Barney B.M."/>
        </authorList>
    </citation>
    <scope>NUCLEOTIDE SEQUENCE [LARGE SCALE GENOMIC DNA]</scope>
    <source>
        <strain evidence="3">UTEX 1602</strain>
    </source>
</reference>